<protein>
    <recommendedName>
        <fullName evidence="13">4-hydroxybenzoate polyprenyltransferase, mitochondrial</fullName>
        <shortName evidence="13">4-HB polyprenyltransferase</shortName>
        <ecNumber evidence="13">2.5.1.39</ecNumber>
    </recommendedName>
    <alternativeName>
        <fullName evidence="13">Para-hydroxybenzoate--polyprenyltransferase</fullName>
        <shortName evidence="13">PHB:PPT</shortName>
        <shortName evidence="13">PHB:polyprenyltransferase</shortName>
    </alternativeName>
</protein>
<feature type="transmembrane region" description="Helical" evidence="13">
    <location>
        <begin position="371"/>
        <end position="396"/>
    </location>
</feature>
<comment type="catalytic activity">
    <reaction evidence="11">
        <text>all-trans-nonaprenyl diphosphate + 4-hydroxybenzoate = 4-hydroxy-3-(all-trans-nonaprenyl)benzoate + diphosphate</text>
        <dbReference type="Rhea" id="RHEA:17709"/>
        <dbReference type="ChEBI" id="CHEBI:17879"/>
        <dbReference type="ChEBI" id="CHEBI:33019"/>
        <dbReference type="ChEBI" id="CHEBI:58391"/>
        <dbReference type="ChEBI" id="CHEBI:84502"/>
        <dbReference type="EC" id="2.5.1.39"/>
    </reaction>
    <physiologicalReaction direction="left-to-right" evidence="11">
        <dbReference type="Rhea" id="RHEA:17710"/>
    </physiologicalReaction>
</comment>
<feature type="transmembrane region" description="Helical" evidence="13">
    <location>
        <begin position="307"/>
        <end position="324"/>
    </location>
</feature>
<keyword evidence="13" id="KW-0999">Mitochondrion inner membrane</keyword>
<comment type="similarity">
    <text evidence="3 13">Belongs to the UbiA prenyltransferase family.</text>
</comment>
<feature type="transmembrane region" description="Helical" evidence="13">
    <location>
        <begin position="279"/>
        <end position="298"/>
    </location>
</feature>
<dbReference type="InterPro" id="IPR039653">
    <property type="entry name" value="Prenyltransferase"/>
</dbReference>
<evidence type="ECO:0000256" key="13">
    <source>
        <dbReference type="HAMAP-Rule" id="MF_03189"/>
    </source>
</evidence>
<name>A0AAE0Y5W5_9GAST</name>
<dbReference type="EMBL" id="JAWDGP010006861">
    <property type="protein sequence ID" value="KAK3734140.1"/>
    <property type="molecule type" value="Genomic_DNA"/>
</dbReference>
<evidence type="ECO:0000256" key="8">
    <source>
        <dbReference type="ARBA" id="ARBA00023136"/>
    </source>
</evidence>
<keyword evidence="7 13" id="KW-1133">Transmembrane helix</keyword>
<keyword evidence="6 13" id="KW-0812">Transmembrane</keyword>
<feature type="transmembrane region" description="Helical" evidence="13">
    <location>
        <begin position="495"/>
        <end position="511"/>
    </location>
</feature>
<evidence type="ECO:0000256" key="4">
    <source>
        <dbReference type="ARBA" id="ARBA00022679"/>
    </source>
</evidence>
<dbReference type="InterPro" id="IPR006370">
    <property type="entry name" value="HB_polyprenyltransferase-like"/>
</dbReference>
<dbReference type="HAMAP" id="MF_01635">
    <property type="entry name" value="UbiA"/>
    <property type="match status" value="1"/>
</dbReference>
<evidence type="ECO:0000256" key="11">
    <source>
        <dbReference type="ARBA" id="ARBA00050454"/>
    </source>
</evidence>
<evidence type="ECO:0000256" key="9">
    <source>
        <dbReference type="ARBA" id="ARBA00023229"/>
    </source>
</evidence>
<dbReference type="PANTHER" id="PTHR11048:SF28">
    <property type="entry name" value="4-HYDROXYBENZOATE POLYPRENYLTRANSFERASE, MITOCHONDRIAL"/>
    <property type="match status" value="1"/>
</dbReference>
<evidence type="ECO:0000256" key="10">
    <source>
        <dbReference type="ARBA" id="ARBA00049890"/>
    </source>
</evidence>
<dbReference type="EC" id="2.5.1.39" evidence="13"/>
<organism evidence="14 15">
    <name type="scientific">Elysia crispata</name>
    <name type="common">lettuce slug</name>
    <dbReference type="NCBI Taxonomy" id="231223"/>
    <lineage>
        <taxon>Eukaryota</taxon>
        <taxon>Metazoa</taxon>
        <taxon>Spiralia</taxon>
        <taxon>Lophotrochozoa</taxon>
        <taxon>Mollusca</taxon>
        <taxon>Gastropoda</taxon>
        <taxon>Heterobranchia</taxon>
        <taxon>Euthyneura</taxon>
        <taxon>Panpulmonata</taxon>
        <taxon>Sacoglossa</taxon>
        <taxon>Placobranchoidea</taxon>
        <taxon>Plakobranchidae</taxon>
        <taxon>Elysia</taxon>
    </lineage>
</organism>
<dbReference type="Gene3D" id="1.10.357.140">
    <property type="entry name" value="UbiA prenyltransferase"/>
    <property type="match status" value="1"/>
</dbReference>
<dbReference type="GO" id="GO:0008412">
    <property type="term" value="F:4-hydroxybenzoate polyprenyltransferase activity"/>
    <property type="evidence" value="ECO:0007669"/>
    <property type="project" value="UniProtKB-EC"/>
</dbReference>
<keyword evidence="13" id="KW-0496">Mitochondrion</keyword>
<keyword evidence="8 13" id="KW-0472">Membrane</keyword>
<dbReference type="AlphaFoldDB" id="A0AAE0Y5W5"/>
<comment type="catalytic activity">
    <reaction evidence="10">
        <text>all-trans-decaprenyl diphosphate + 4-hydroxybenzoate = 4-hydroxy-3-(all-trans-decaprenyl)benzoate + diphosphate</text>
        <dbReference type="Rhea" id="RHEA:44564"/>
        <dbReference type="ChEBI" id="CHEBI:17879"/>
        <dbReference type="ChEBI" id="CHEBI:33019"/>
        <dbReference type="ChEBI" id="CHEBI:60721"/>
        <dbReference type="ChEBI" id="CHEBI:84503"/>
        <dbReference type="EC" id="2.5.1.39"/>
    </reaction>
    <physiologicalReaction direction="left-to-right" evidence="10">
        <dbReference type="Rhea" id="RHEA:44565"/>
    </physiologicalReaction>
</comment>
<dbReference type="GO" id="GO:0008299">
    <property type="term" value="P:isoprenoid biosynthetic process"/>
    <property type="evidence" value="ECO:0007669"/>
    <property type="project" value="UniProtKB-UniRule"/>
</dbReference>
<dbReference type="GO" id="GO:0006744">
    <property type="term" value="P:ubiquinone biosynthetic process"/>
    <property type="evidence" value="ECO:0007669"/>
    <property type="project" value="UniProtKB-UniRule"/>
</dbReference>
<evidence type="ECO:0000256" key="12">
    <source>
        <dbReference type="ARBA" id="ARBA00051182"/>
    </source>
</evidence>
<keyword evidence="5 13" id="KW-0831">Ubiquinone biosynthesis</keyword>
<evidence type="ECO:0000256" key="3">
    <source>
        <dbReference type="ARBA" id="ARBA00005985"/>
    </source>
</evidence>
<dbReference type="InterPro" id="IPR030470">
    <property type="entry name" value="UbiA_prenylTrfase_CS"/>
</dbReference>
<reference evidence="14" key="1">
    <citation type="journal article" date="2023" name="G3 (Bethesda)">
        <title>A reference genome for the long-term kleptoplast-retaining sea slug Elysia crispata morphotype clarki.</title>
        <authorList>
            <person name="Eastman K.E."/>
            <person name="Pendleton A.L."/>
            <person name="Shaikh M.A."/>
            <person name="Suttiyut T."/>
            <person name="Ogas R."/>
            <person name="Tomko P."/>
            <person name="Gavelis G."/>
            <person name="Widhalm J.R."/>
            <person name="Wisecaver J.H."/>
        </authorList>
    </citation>
    <scope>NUCLEOTIDE SEQUENCE</scope>
    <source>
        <strain evidence="14">ECLA1</strain>
    </source>
</reference>
<dbReference type="FunFam" id="1.20.120.1780:FF:000001">
    <property type="entry name" value="4-hydroxybenzoate octaprenyltransferase"/>
    <property type="match status" value="1"/>
</dbReference>
<evidence type="ECO:0000256" key="5">
    <source>
        <dbReference type="ARBA" id="ARBA00022688"/>
    </source>
</evidence>
<dbReference type="PROSITE" id="PS00943">
    <property type="entry name" value="UBIA"/>
    <property type="match status" value="1"/>
</dbReference>
<keyword evidence="9 13" id="KW-0414">Isoprene biosynthesis</keyword>
<comment type="function">
    <text evidence="13">Catalyzes the prenylation of para-hydroxybenzoate (PHB) with an all-trans polyprenyl group. Mediates the second step in the final reaction sequence of coenzyme Q (CoQ) biosynthesis, which is the condensation of the polyisoprenoid side chain with PHB, generating the first membrane-bound Q intermediate.</text>
</comment>
<dbReference type="Pfam" id="PF01040">
    <property type="entry name" value="UbiA"/>
    <property type="match status" value="1"/>
</dbReference>
<sequence>MRTPATNYDQNETITYSHTQNCSSKLSNFSVLHENVSRFSSNAPSLASSPHSQNPSLNPPGIIVPPQLLKGAYLWNRCENVNWISPFHVSQKILRSAHISGTFHSHHKHPTHHRAFASPLDQMVTHFSTLQSKHVCHHVPRPNGISQRSHQQFIKNYSTASRIVESSPNFIQPYLRLIRMDKPIGTWLLYWPCTWSIALAAQPGTLPDLYLLALFGAGAFFMRGSGCIINDMWDKDFDEKVERTKTRPLANGDLTQFQALVFLGSQLSCALAILLQLNLYSVILGASSMALVVTYPLAKRYTYWPQLILGLTLNWGVLLAWSAIQGEVNLACGALYMACVFYTIIYDTIYSHQHPSLQPAPLVHNLRGLTFNYGVLLGYSAVAGWVNWAVCLPMYFASVLWTLVYDTVYAHQDKYDDLLIGVKSAAIRLGEKTKPVLTAFTAAMASGLIISGQLSDMTWPYYIAVAITTGRLAQQVYSTNLDVADQCAHAFRGNFYLGAIMFIGIALSNFLKQEITGDTEGTSVEKGLAKEEVEDDKKNATEELVKAKKDTVFFMPR</sequence>
<dbReference type="InterPro" id="IPR044878">
    <property type="entry name" value="UbiA_sf"/>
</dbReference>
<dbReference type="CDD" id="cd13959">
    <property type="entry name" value="PT_UbiA_COQ2"/>
    <property type="match status" value="1"/>
</dbReference>
<comment type="cofactor">
    <cofactor evidence="1 13">
        <name>Mg(2+)</name>
        <dbReference type="ChEBI" id="CHEBI:18420"/>
    </cofactor>
</comment>
<comment type="catalytic activity">
    <reaction evidence="12">
        <text>an all-trans-polyprenyl diphosphate + 4-hydroxybenzoate = a 4-hydroxy-3-(all-trans-polyprenyl)benzoate + diphosphate</text>
        <dbReference type="Rhea" id="RHEA:44504"/>
        <dbReference type="Rhea" id="RHEA-COMP:9514"/>
        <dbReference type="Rhea" id="RHEA-COMP:9564"/>
        <dbReference type="ChEBI" id="CHEBI:17879"/>
        <dbReference type="ChEBI" id="CHEBI:33019"/>
        <dbReference type="ChEBI" id="CHEBI:58914"/>
        <dbReference type="ChEBI" id="CHEBI:78396"/>
        <dbReference type="EC" id="2.5.1.39"/>
    </reaction>
    <physiologicalReaction direction="left-to-right" evidence="12">
        <dbReference type="Rhea" id="RHEA:44505"/>
    </physiologicalReaction>
</comment>
<accession>A0AAE0Y5W5</accession>
<comment type="subcellular location">
    <subcellularLocation>
        <location evidence="2">Membrane</location>
        <topology evidence="2">Multi-pass membrane protein</topology>
    </subcellularLocation>
    <subcellularLocation>
        <location evidence="13">Mitochondrion inner membrane</location>
        <topology evidence="13">Multi-pass membrane protein</topology>
        <orientation evidence="13">Matrix side</orientation>
    </subcellularLocation>
</comment>
<comment type="caution">
    <text evidence="14">The sequence shown here is derived from an EMBL/GenBank/DDBJ whole genome shotgun (WGS) entry which is preliminary data.</text>
</comment>
<evidence type="ECO:0000313" key="14">
    <source>
        <dbReference type="EMBL" id="KAK3734140.1"/>
    </source>
</evidence>
<evidence type="ECO:0000256" key="1">
    <source>
        <dbReference type="ARBA" id="ARBA00001946"/>
    </source>
</evidence>
<evidence type="ECO:0000256" key="2">
    <source>
        <dbReference type="ARBA" id="ARBA00004141"/>
    </source>
</evidence>
<dbReference type="Proteomes" id="UP001283361">
    <property type="component" value="Unassembled WGS sequence"/>
</dbReference>
<dbReference type="FunFam" id="1.10.357.140:FF:000003">
    <property type="entry name" value="4-hydroxybenzoate polyprenyltransferase, mitochondrial"/>
    <property type="match status" value="1"/>
</dbReference>
<keyword evidence="15" id="KW-1185">Reference proteome</keyword>
<evidence type="ECO:0000256" key="6">
    <source>
        <dbReference type="ARBA" id="ARBA00022692"/>
    </source>
</evidence>
<gene>
    <name evidence="14" type="ORF">RRG08_000052</name>
</gene>
<comment type="pathway">
    <text evidence="13">Cofactor biosynthesis; ubiquinone biosynthesis.</text>
</comment>
<dbReference type="InterPro" id="IPR000537">
    <property type="entry name" value="UbiA_prenyltransferase"/>
</dbReference>
<dbReference type="PANTHER" id="PTHR11048">
    <property type="entry name" value="PRENYLTRANSFERASES"/>
    <property type="match status" value="1"/>
</dbReference>
<proteinExistence type="inferred from homology"/>
<dbReference type="Gene3D" id="1.20.120.1780">
    <property type="entry name" value="UbiA prenyltransferase"/>
    <property type="match status" value="1"/>
</dbReference>
<feature type="transmembrane region" description="Helical" evidence="13">
    <location>
        <begin position="330"/>
        <end position="350"/>
    </location>
</feature>
<evidence type="ECO:0000256" key="7">
    <source>
        <dbReference type="ARBA" id="ARBA00022989"/>
    </source>
</evidence>
<keyword evidence="4 13" id="KW-0808">Transferase</keyword>
<feature type="transmembrane region" description="Helical" evidence="13">
    <location>
        <begin position="184"/>
        <end position="203"/>
    </location>
</feature>
<feature type="transmembrane region" description="Helical" evidence="13">
    <location>
        <begin position="209"/>
        <end position="233"/>
    </location>
</feature>
<evidence type="ECO:0000313" key="15">
    <source>
        <dbReference type="Proteomes" id="UP001283361"/>
    </source>
</evidence>
<dbReference type="GO" id="GO:0005743">
    <property type="term" value="C:mitochondrial inner membrane"/>
    <property type="evidence" value="ECO:0007669"/>
    <property type="project" value="UniProtKB-SubCell"/>
</dbReference>